<dbReference type="STRING" id="1211777.BN77_4136"/>
<dbReference type="HOGENOM" id="CLU_2331742_0_0_5"/>
<evidence type="ECO:0000313" key="1">
    <source>
        <dbReference type="EMBL" id="CCM77090.1"/>
    </source>
</evidence>
<organism evidence="1 2">
    <name type="scientific">Rhizobium mesoamericanum STM3625</name>
    <dbReference type="NCBI Taxonomy" id="1211777"/>
    <lineage>
        <taxon>Bacteria</taxon>
        <taxon>Pseudomonadati</taxon>
        <taxon>Pseudomonadota</taxon>
        <taxon>Alphaproteobacteria</taxon>
        <taxon>Hyphomicrobiales</taxon>
        <taxon>Rhizobiaceae</taxon>
        <taxon>Rhizobium/Agrobacterium group</taxon>
        <taxon>Rhizobium</taxon>
    </lineage>
</organism>
<accession>K0PZ67</accession>
<dbReference type="AlphaFoldDB" id="K0PZ67"/>
<comment type="caution">
    <text evidence="1">The sequence shown here is derived from an EMBL/GenBank/DDBJ whole genome shotgun (WGS) entry which is preliminary data.</text>
</comment>
<dbReference type="Proteomes" id="UP000009319">
    <property type="component" value="Unassembled WGS sequence"/>
</dbReference>
<gene>
    <name evidence="1" type="ORF">BN77_4136</name>
</gene>
<proteinExistence type="predicted"/>
<sequence>MSEFRIAPPFADQTFDSHAQWVNRASSWLTCHVDYNNTEHGDTKGWRGKHFTAMCFDSFGRPCHNGGDFRRAEEEGAFPVWWIWPDQIVDLIGKAASA</sequence>
<protein>
    <submittedName>
        <fullName evidence="1">Uncharacterized protein</fullName>
    </submittedName>
</protein>
<keyword evidence="2" id="KW-1185">Reference proteome</keyword>
<dbReference type="eggNOG" id="ENOG50312C5">
    <property type="taxonomic scope" value="Bacteria"/>
</dbReference>
<evidence type="ECO:0000313" key="2">
    <source>
        <dbReference type="Proteomes" id="UP000009319"/>
    </source>
</evidence>
<dbReference type="EMBL" id="CANI01000028">
    <property type="protein sequence ID" value="CCM77090.1"/>
    <property type="molecule type" value="Genomic_DNA"/>
</dbReference>
<name>K0PZ67_9HYPH</name>
<reference evidence="1 2" key="1">
    <citation type="journal article" date="2013" name="Genome Announc.">
        <title>Draft Genome Sequence of Rhizobium mesoamericanum STM3625, a Nitrogen-Fixing Symbiont of Mimosa pudica Isolated in French Guiana (South America).</title>
        <authorList>
            <person name="Moulin L."/>
            <person name="Mornico D."/>
            <person name="Melkonian R."/>
            <person name="Klonowska A."/>
        </authorList>
    </citation>
    <scope>NUCLEOTIDE SEQUENCE [LARGE SCALE GENOMIC DNA]</scope>
    <source>
        <strain evidence="1 2">STM3625</strain>
    </source>
</reference>
<dbReference type="RefSeq" id="WP_007534981.1">
    <property type="nucleotide sequence ID" value="NZ_HF536772.1"/>
</dbReference>